<name>A0ABV7FNX5_9ALTE</name>
<protein>
    <submittedName>
        <fullName evidence="2">Type II toxin-antitoxin system RelE/ParE family toxin</fullName>
    </submittedName>
</protein>
<sequence length="105" mass="12221">MVIIETPIFTKLITELMSDDEYKDLQEALVSRPDRGAIIKNSGGLRKVRWALEGRGKSGGVRVIYYWMTDNDQLYMLLAYPKNVQENLTDSQLKKLKQILERWSE</sequence>
<gene>
    <name evidence="1" type="ORF">ACFOHL_07795</name>
    <name evidence="2" type="ORF">ACFOHL_10300</name>
</gene>
<proteinExistence type="predicted"/>
<comment type="caution">
    <text evidence="2">The sequence shown here is derived from an EMBL/GenBank/DDBJ whole genome shotgun (WGS) entry which is preliminary data.</text>
</comment>
<dbReference type="RefSeq" id="WP_376919660.1">
    <property type="nucleotide sequence ID" value="NZ_JBHRSW010000014.1"/>
</dbReference>
<dbReference type="Pfam" id="PF06296">
    <property type="entry name" value="RelE"/>
    <property type="match status" value="1"/>
</dbReference>
<reference evidence="2" key="3">
    <citation type="submission" date="2024-09" db="EMBL/GenBank/DDBJ databases">
        <authorList>
            <person name="Sun Q."/>
            <person name="Mori K."/>
        </authorList>
    </citation>
    <scope>NUCLEOTIDE SEQUENCE</scope>
    <source>
        <strain evidence="2">KCTC 52473</strain>
    </source>
</reference>
<dbReference type="InterPro" id="IPR009387">
    <property type="entry name" value="HigB-2"/>
</dbReference>
<accession>A0ABV7FNX5</accession>
<evidence type="ECO:0000313" key="2">
    <source>
        <dbReference type="EMBL" id="MFC3122012.1"/>
    </source>
</evidence>
<reference evidence="2" key="1">
    <citation type="journal article" date="2014" name="Int. J. Syst. Evol. Microbiol.">
        <title>Complete genome of a new Firmicutes species belonging to the dominant human colonic microbiota ('Ruminococcus bicirculans') reveals two chromosomes and a selective capacity to utilize plant glucans.</title>
        <authorList>
            <consortium name="NISC Comparative Sequencing Program"/>
            <person name="Wegmann U."/>
            <person name="Louis P."/>
            <person name="Goesmann A."/>
            <person name="Henrissat B."/>
            <person name="Duncan S.H."/>
            <person name="Flint H.J."/>
        </authorList>
    </citation>
    <scope>NUCLEOTIDE SEQUENCE</scope>
    <source>
        <strain evidence="2">KCTC 52473</strain>
    </source>
</reference>
<keyword evidence="3" id="KW-1185">Reference proteome</keyword>
<dbReference type="PIRSF" id="PIRSF039032">
    <property type="entry name" value="HigB-2"/>
    <property type="match status" value="1"/>
</dbReference>
<evidence type="ECO:0000313" key="3">
    <source>
        <dbReference type="Proteomes" id="UP001595478"/>
    </source>
</evidence>
<dbReference type="EMBL" id="JBHRSW010000014">
    <property type="protein sequence ID" value="MFC3121521.1"/>
    <property type="molecule type" value="Genomic_DNA"/>
</dbReference>
<dbReference type="EMBL" id="JBHRSW010000016">
    <property type="protein sequence ID" value="MFC3122012.1"/>
    <property type="molecule type" value="Genomic_DNA"/>
</dbReference>
<dbReference type="Proteomes" id="UP001595478">
    <property type="component" value="Unassembled WGS sequence"/>
</dbReference>
<organism evidence="2 3">
    <name type="scientific">Agaribacter flavus</name>
    <dbReference type="NCBI Taxonomy" id="1902781"/>
    <lineage>
        <taxon>Bacteria</taxon>
        <taxon>Pseudomonadati</taxon>
        <taxon>Pseudomonadota</taxon>
        <taxon>Gammaproteobacteria</taxon>
        <taxon>Alteromonadales</taxon>
        <taxon>Alteromonadaceae</taxon>
        <taxon>Agaribacter</taxon>
    </lineage>
</organism>
<reference evidence="3" key="2">
    <citation type="journal article" date="2019" name="Int. J. Syst. Evol. Microbiol.">
        <title>The Global Catalogue of Microorganisms (GCM) 10K type strain sequencing project: providing services to taxonomists for standard genome sequencing and annotation.</title>
        <authorList>
            <consortium name="The Broad Institute Genomics Platform"/>
            <consortium name="The Broad Institute Genome Sequencing Center for Infectious Disease"/>
            <person name="Wu L."/>
            <person name="Ma J."/>
        </authorList>
    </citation>
    <scope>NUCLEOTIDE SEQUENCE [LARGE SCALE GENOMIC DNA]</scope>
    <source>
        <strain evidence="3">KCTC 52473</strain>
    </source>
</reference>
<evidence type="ECO:0000313" key="1">
    <source>
        <dbReference type="EMBL" id="MFC3121521.1"/>
    </source>
</evidence>